<feature type="compositionally biased region" description="Basic and acidic residues" evidence="1">
    <location>
        <begin position="107"/>
        <end position="117"/>
    </location>
</feature>
<gene>
    <name evidence="2" type="ORF">AC578_8719</name>
</gene>
<evidence type="ECO:0000313" key="2">
    <source>
        <dbReference type="EMBL" id="KXT04486.1"/>
    </source>
</evidence>
<evidence type="ECO:0000313" key="3">
    <source>
        <dbReference type="Proteomes" id="UP000070133"/>
    </source>
</evidence>
<proteinExistence type="predicted"/>
<accession>A0A139HPX4</accession>
<keyword evidence="3" id="KW-1185">Reference proteome</keyword>
<protein>
    <submittedName>
        <fullName evidence="2">Uncharacterized protein</fullName>
    </submittedName>
</protein>
<dbReference type="EMBL" id="LFZN01000020">
    <property type="protein sequence ID" value="KXT04486.1"/>
    <property type="molecule type" value="Genomic_DNA"/>
</dbReference>
<reference evidence="2 3" key="1">
    <citation type="submission" date="2015-07" db="EMBL/GenBank/DDBJ databases">
        <title>Comparative genomics of the Sigatoka disease complex on banana suggests a link between parallel evolutionary changes in Pseudocercospora fijiensis and Pseudocercospora eumusae and increased virulence on the banana host.</title>
        <authorList>
            <person name="Chang T.-C."/>
            <person name="Salvucci A."/>
            <person name="Crous P.W."/>
            <person name="Stergiopoulos I."/>
        </authorList>
    </citation>
    <scope>NUCLEOTIDE SEQUENCE [LARGE SCALE GENOMIC DNA]</scope>
    <source>
        <strain evidence="2 3">CBS 114824</strain>
    </source>
</reference>
<organism evidence="2 3">
    <name type="scientific">Pseudocercospora eumusae</name>
    <dbReference type="NCBI Taxonomy" id="321146"/>
    <lineage>
        <taxon>Eukaryota</taxon>
        <taxon>Fungi</taxon>
        <taxon>Dikarya</taxon>
        <taxon>Ascomycota</taxon>
        <taxon>Pezizomycotina</taxon>
        <taxon>Dothideomycetes</taxon>
        <taxon>Dothideomycetidae</taxon>
        <taxon>Mycosphaerellales</taxon>
        <taxon>Mycosphaerellaceae</taxon>
        <taxon>Pseudocercospora</taxon>
    </lineage>
</organism>
<feature type="region of interest" description="Disordered" evidence="1">
    <location>
        <begin position="107"/>
        <end position="129"/>
    </location>
</feature>
<dbReference type="AlphaFoldDB" id="A0A139HPX4"/>
<name>A0A139HPX4_9PEZI</name>
<evidence type="ECO:0000256" key="1">
    <source>
        <dbReference type="SAM" id="MobiDB-lite"/>
    </source>
</evidence>
<comment type="caution">
    <text evidence="2">The sequence shown here is derived from an EMBL/GenBank/DDBJ whole genome shotgun (WGS) entry which is preliminary data.</text>
</comment>
<sequence>MAGQTAVRRNFERCQAAQQCGNILLLLWEQSFCSAPEHSQSDHVRPHRWGIRYRSRDEAFSLWGPGVAVAAASTHTKTSADSTPCPKNAFMIYLSFNAHDAKCREDFTPKERAHDLPSRPPRNHGGPES</sequence>
<dbReference type="Proteomes" id="UP000070133">
    <property type="component" value="Unassembled WGS sequence"/>
</dbReference>